<dbReference type="RefSeq" id="WP_307010865.1">
    <property type="nucleotide sequence ID" value="NZ_JAUSQP010000001.1"/>
</dbReference>
<gene>
    <name evidence="3" type="ORF">J2771_001477</name>
</gene>
<feature type="region of interest" description="Disordered" evidence="1">
    <location>
        <begin position="21"/>
        <end position="45"/>
    </location>
</feature>
<protein>
    <recommendedName>
        <fullName evidence="2">DUF1902 domain-containing protein</fullName>
    </recommendedName>
</protein>
<dbReference type="Gene3D" id="3.30.2390.10">
    <property type="entry name" value="TTHA1013-like"/>
    <property type="match status" value="1"/>
</dbReference>
<dbReference type="EMBL" id="JAUSQP010000001">
    <property type="protein sequence ID" value="MDP9803223.1"/>
    <property type="molecule type" value="Genomic_DNA"/>
</dbReference>
<accession>A0ABD5AKW7</accession>
<dbReference type="Proteomes" id="UP001240164">
    <property type="component" value="Unassembled WGS sequence"/>
</dbReference>
<organism evidence="3 4">
    <name type="scientific">Acinetobacter calcoaceticus</name>
    <dbReference type="NCBI Taxonomy" id="471"/>
    <lineage>
        <taxon>Bacteria</taxon>
        <taxon>Pseudomonadati</taxon>
        <taxon>Pseudomonadota</taxon>
        <taxon>Gammaproteobacteria</taxon>
        <taxon>Moraxellales</taxon>
        <taxon>Moraxellaceae</taxon>
        <taxon>Acinetobacter</taxon>
        <taxon>Acinetobacter calcoaceticus/baumannii complex</taxon>
    </lineage>
</organism>
<proteinExistence type="predicted"/>
<dbReference type="AlphaFoldDB" id="A0ABD5AKW7"/>
<dbReference type="InterPro" id="IPR035069">
    <property type="entry name" value="TTHA1013/TTHA0281-like"/>
</dbReference>
<feature type="domain" description="DUF1902" evidence="2">
    <location>
        <begin position="63"/>
        <end position="115"/>
    </location>
</feature>
<evidence type="ECO:0000313" key="4">
    <source>
        <dbReference type="Proteomes" id="UP001240164"/>
    </source>
</evidence>
<comment type="caution">
    <text evidence="3">The sequence shown here is derived from an EMBL/GenBank/DDBJ whole genome shotgun (WGS) entry which is preliminary data.</text>
</comment>
<dbReference type="InterPro" id="IPR015066">
    <property type="entry name" value="DUF1902"/>
</dbReference>
<evidence type="ECO:0000313" key="3">
    <source>
        <dbReference type="EMBL" id="MDP9803223.1"/>
    </source>
</evidence>
<evidence type="ECO:0000256" key="1">
    <source>
        <dbReference type="SAM" id="MobiDB-lite"/>
    </source>
</evidence>
<reference evidence="3 4" key="1">
    <citation type="submission" date="2023-07" db="EMBL/GenBank/DDBJ databases">
        <title>Sorghum-associated microbial communities from plants grown in Nebraska, USA.</title>
        <authorList>
            <person name="Schachtman D."/>
        </authorList>
    </citation>
    <scope>NUCLEOTIDE SEQUENCE [LARGE SCALE GENOMIC DNA]</scope>
    <source>
        <strain evidence="3 4">CC146</strain>
    </source>
</reference>
<dbReference type="SUPFAM" id="SSF143100">
    <property type="entry name" value="TTHA1013/TTHA0281-like"/>
    <property type="match status" value="1"/>
</dbReference>
<dbReference type="Pfam" id="PF08972">
    <property type="entry name" value="DUF1902"/>
    <property type="match status" value="1"/>
</dbReference>
<evidence type="ECO:0000259" key="2">
    <source>
        <dbReference type="Pfam" id="PF08972"/>
    </source>
</evidence>
<sequence>MGNDRKSKHATMWLARDEKAKKNLSELQTRRAPYPRESDSGVMHRHPVRYRTMDRASVKTVTFNVSVIFDNEENVWVAECDALGIVTEAKSFEGLTKQVQELVPDMIEANQIQLGGKKPFLNFSHLEEAVI</sequence>
<name>A0ABD5AKW7_ACICA</name>